<accession>A0A8C0IE30</accession>
<evidence type="ECO:0000313" key="1">
    <source>
        <dbReference type="Ensembl" id="ENSBOBP00000014538.1"/>
    </source>
</evidence>
<dbReference type="Proteomes" id="UP000694567">
    <property type="component" value="Unplaced"/>
</dbReference>
<protein>
    <submittedName>
        <fullName evidence="1">Uncharacterized protein</fullName>
    </submittedName>
</protein>
<reference evidence="1" key="1">
    <citation type="submission" date="2025-08" db="UniProtKB">
        <authorList>
            <consortium name="Ensembl"/>
        </authorList>
    </citation>
    <scope>IDENTIFICATION</scope>
</reference>
<dbReference type="AlphaFoldDB" id="A0A8C0IE30"/>
<name>A0A8C0IE30_BUBBB</name>
<proteinExistence type="predicted"/>
<dbReference type="Ensembl" id="ENSBOBT00000014874.1">
    <property type="protein sequence ID" value="ENSBOBP00000014538.1"/>
    <property type="gene ID" value="ENSBOBG00000009134.1"/>
</dbReference>
<evidence type="ECO:0000313" key="2">
    <source>
        <dbReference type="Proteomes" id="UP000694567"/>
    </source>
</evidence>
<reference evidence="1" key="2">
    <citation type="submission" date="2025-09" db="UniProtKB">
        <authorList>
            <consortium name="Ensembl"/>
        </authorList>
    </citation>
    <scope>IDENTIFICATION</scope>
</reference>
<sequence>ASCETFRGCCIQMDAGAQLWGIAAALRNQCPCTTLPSTTGLQGLQTAWGEDWPILPLSGNRDKEQDIGEEHYFHSGFASREIGSFQLHLSAEKELTPTTSPCNMAQIEERKQHLSSSVVPHLGKDQIHSALPKGIFKSSAPISWRQL</sequence>
<keyword evidence="2" id="KW-1185">Reference proteome</keyword>
<organism evidence="1 2">
    <name type="scientific">Bubo bubo</name>
    <name type="common">Eurasian eagle-owl</name>
    <name type="synonym">Strix bubo</name>
    <dbReference type="NCBI Taxonomy" id="30461"/>
    <lineage>
        <taxon>Eukaryota</taxon>
        <taxon>Metazoa</taxon>
        <taxon>Chordata</taxon>
        <taxon>Craniata</taxon>
        <taxon>Vertebrata</taxon>
        <taxon>Euteleostomi</taxon>
        <taxon>Archelosauria</taxon>
        <taxon>Archosauria</taxon>
        <taxon>Dinosauria</taxon>
        <taxon>Saurischia</taxon>
        <taxon>Theropoda</taxon>
        <taxon>Coelurosauria</taxon>
        <taxon>Aves</taxon>
        <taxon>Neognathae</taxon>
        <taxon>Neoaves</taxon>
        <taxon>Telluraves</taxon>
        <taxon>Strigiformes</taxon>
        <taxon>Strigidae</taxon>
        <taxon>Bubo</taxon>
    </lineage>
</organism>